<gene>
    <name evidence="1" type="ORF">TSPGSL018_7385</name>
</gene>
<sequence length="77" mass="8167">SVAADELEAARGNCCLFGRPPSLGWRLGSEGPTKCVCCALAESPYSPLSRRACFRGLVLPHPPPGEDRARSYGPVLP</sequence>
<reference evidence="1" key="1">
    <citation type="submission" date="2014-05" db="EMBL/GenBank/DDBJ databases">
        <title>The transcriptome of the halophilic microalga Tetraselmis sp. GSL018 isolated from the Great Salt Lake, Utah.</title>
        <authorList>
            <person name="Jinkerson R.E."/>
            <person name="D'Adamo S."/>
            <person name="Posewitz M.C."/>
        </authorList>
    </citation>
    <scope>NUCLEOTIDE SEQUENCE</scope>
    <source>
        <strain evidence="1">GSL018</strain>
    </source>
</reference>
<name>A0A061RDZ6_9CHLO</name>
<feature type="non-terminal residue" evidence="1">
    <location>
        <position position="77"/>
    </location>
</feature>
<dbReference type="AlphaFoldDB" id="A0A061RDZ6"/>
<proteinExistence type="predicted"/>
<feature type="non-terminal residue" evidence="1">
    <location>
        <position position="1"/>
    </location>
</feature>
<evidence type="ECO:0000313" key="1">
    <source>
        <dbReference type="EMBL" id="JAC69024.1"/>
    </source>
</evidence>
<dbReference type="EMBL" id="GBEZ01017301">
    <property type="protein sequence ID" value="JAC69024.1"/>
    <property type="molecule type" value="Transcribed_RNA"/>
</dbReference>
<organism evidence="1">
    <name type="scientific">Tetraselmis sp. GSL018</name>
    <dbReference type="NCBI Taxonomy" id="582737"/>
    <lineage>
        <taxon>Eukaryota</taxon>
        <taxon>Viridiplantae</taxon>
        <taxon>Chlorophyta</taxon>
        <taxon>core chlorophytes</taxon>
        <taxon>Chlorodendrophyceae</taxon>
        <taxon>Chlorodendrales</taxon>
        <taxon>Chlorodendraceae</taxon>
        <taxon>Tetraselmis</taxon>
    </lineage>
</organism>
<accession>A0A061RDZ6</accession>
<protein>
    <submittedName>
        <fullName evidence="1">Uncharacterized protein</fullName>
    </submittedName>
</protein>